<proteinExistence type="predicted"/>
<evidence type="ECO:0000313" key="2">
    <source>
        <dbReference type="Proteomes" id="UP001165101"/>
    </source>
</evidence>
<dbReference type="EMBL" id="BSXV01000606">
    <property type="protein sequence ID" value="GME89824.1"/>
    <property type="molecule type" value="Genomic_DNA"/>
</dbReference>
<name>A0ACB5TJF1_CANBO</name>
<protein>
    <submittedName>
        <fullName evidence="1">Unnamed protein product</fullName>
    </submittedName>
</protein>
<dbReference type="Proteomes" id="UP001165101">
    <property type="component" value="Unassembled WGS sequence"/>
</dbReference>
<sequence length="937" mass="105102">MRKFKGQSINMEEDFNQPLDIEAISVAQVPKERNITPQLLEEAFSSKPAMARSSKKLNDKRVVSCYASLPFEQKFVSPAFPDLEDIDKAVEKRLSFPPSTKIDTKFDIPVTAMNKNTNNKNGNDALPPIPLPKDDKIDKLIIKKTRKVFQPNGAFADGPSDAKEYFRVLSSEFNHFAQKFTSKKPNNTAASEDAIIEPKFNEEKKSRRVKSFNPEKLMHFRYSMNLTGNNVDKIDIENSNKTTRDDENKIIEEVPKLKETRRPSFGRARASSVSLTNSFKSMGSIKPLYSVISHTNPSQPSQEVLKAIAVDEKEEKNIIVPAAYRLDPVYTTSVSSIGRQRHHHRRNGSKTSSVPTFSSGVRSSMSDVSDSSSLPQNRMLHVRRAPSLRPLPARPMSYPVHNKPLPITPSSGSQIRRSPSRVTRSAKHRSKRESNSPPRFKISPNLTPRIEPDYVTSKYNNFAKQSASELELPPACKENSKFLHSVSLSKSHNIDSLDEVLGTKTLMNNDESNDNVSLKSKESFDTIEQIIYSYGRLNGDSRSEIFDKEAGVSTVSPSSSTTSLTLNLNNMDKNIDGLYENIENMKDNMFKIDKNIQLMDKNMDHIDKSMKNMDKAMKDLDEKFSEVSISNSGIFNCYLTQSNTDLTKSAPQSQREETKVTPSFSENNSSNPDSFNDTLSAHSALTVPQQSPASPTSTVFFSCRESLGGASSVFSGNQSSDESSVSSGSEHNQYHYNNTYPVKEDTVKLSTDNNIRQASIYVKHKSGFVSPITKIDQNKFRDYNNHRALNAKQLSGYIKTGVPPKSQFYGKNSGNFVDTEYERMRKGSDMEKDDLSSLSSFSTHRRTESNESDFSYAESTSSKIKNVEIPKDTSVFTRNPTYKSQISHSSSCYSKSSKAAEDPNRMTSVNYFKEKGISPFSHSGYEKSKALRITNMD</sequence>
<accession>A0ACB5TJF1</accession>
<organism evidence="1 2">
    <name type="scientific">Candida boidinii</name>
    <name type="common">Yeast</name>
    <dbReference type="NCBI Taxonomy" id="5477"/>
    <lineage>
        <taxon>Eukaryota</taxon>
        <taxon>Fungi</taxon>
        <taxon>Dikarya</taxon>
        <taxon>Ascomycota</taxon>
        <taxon>Saccharomycotina</taxon>
        <taxon>Pichiomycetes</taxon>
        <taxon>Pichiales</taxon>
        <taxon>Pichiaceae</taxon>
        <taxon>Ogataea</taxon>
        <taxon>Ogataea/Candida clade</taxon>
    </lineage>
</organism>
<gene>
    <name evidence="1" type="ORF">Cboi01_000157500</name>
</gene>
<comment type="caution">
    <text evidence="1">The sequence shown here is derived from an EMBL/GenBank/DDBJ whole genome shotgun (WGS) entry which is preliminary data.</text>
</comment>
<evidence type="ECO:0000313" key="1">
    <source>
        <dbReference type="EMBL" id="GME89824.1"/>
    </source>
</evidence>
<reference evidence="1" key="1">
    <citation type="submission" date="2023-04" db="EMBL/GenBank/DDBJ databases">
        <title>Candida boidinii NBRC 1967.</title>
        <authorList>
            <person name="Ichikawa N."/>
            <person name="Sato H."/>
            <person name="Tonouchi N."/>
        </authorList>
    </citation>
    <scope>NUCLEOTIDE SEQUENCE</scope>
    <source>
        <strain evidence="1">NBRC 1967</strain>
    </source>
</reference>
<keyword evidence="2" id="KW-1185">Reference proteome</keyword>